<sequence length="735" mass="83771">MLPTPLAVEILVERAPLEYKEAARFRSPVHVGPGVYIPPHLAIHVSASLRFMIYHSPNSKEVHEAWDDFKERLRWRLYWENLYARNLDREIPPYDPDYEVKRTEERSTASPANDYVELGLSEGDLYVDTYCRDIIPLIKSHSKPSGLVWLDELKEYLEKNKYFITMTDKNLGSCIVTRQWMVDNCLALLSDPRNYKKIDPAERQHRLELIVLKMNMIATLANDQLNHVQLAEFLRSKCPSDPHEEPKVPVFYGIPKIHKIPTKFRPIIPCHSCAQAPAGKYVSKVLKNLIAETRFCIKGSKDLATRFSKLKLSGLQKYWIVSGDIVAFYPNVPLAECLNIITNKVTQSGLQEGASLHLFISCMQAACRELLLDFQGESYIQLNGLAMGVACSPDMANLYAAHYEEKSFDDGVAENRPGMPVFYGRYIDDMLAIVPANNADQALQYAKSWIQVGDVEIEWSVSEYNTPFLDMLVYLDPFDLTRVHHKPYAKARNHKERIPWASHHPKDVKKGTYIGEMSRLAILSSKPEHYSDAIEQLKQLYIGRGYPLDLVRKWTNDNYSKRWVKKLTNVNNVAETPFVIKSHFSPSWSLFDVHKLGQSVVNSWLGSMASYRDAASKWNELTADARFLDLRTAVNPAARSFSEAGHLGPPATAESVPDRAGLSFTGGLAQVGHSNSQELERVVDIGTIGFHNKKWLVSRRRNYNLGDFASMWKKTVLNTRSFDDELNEVELDDWA</sequence>
<dbReference type="STRING" id="5627.A0A1C7LQA8"/>
<dbReference type="InterPro" id="IPR058912">
    <property type="entry name" value="HTH_animal"/>
</dbReference>
<dbReference type="EMBL" id="LUGG01000125">
    <property type="protein sequence ID" value="OBZ62742.1"/>
    <property type="molecule type" value="Genomic_DNA"/>
</dbReference>
<proteinExistence type="predicted"/>
<dbReference type="Proteomes" id="UP000092993">
    <property type="component" value="Unassembled WGS sequence"/>
</dbReference>
<organism evidence="2 3">
    <name type="scientific">Grifola frondosa</name>
    <name type="common">Maitake</name>
    <name type="synonym">Polyporus frondosus</name>
    <dbReference type="NCBI Taxonomy" id="5627"/>
    <lineage>
        <taxon>Eukaryota</taxon>
        <taxon>Fungi</taxon>
        <taxon>Dikarya</taxon>
        <taxon>Basidiomycota</taxon>
        <taxon>Agaricomycotina</taxon>
        <taxon>Agaricomycetes</taxon>
        <taxon>Polyporales</taxon>
        <taxon>Grifolaceae</taxon>
        <taxon>Grifola</taxon>
    </lineage>
</organism>
<comment type="caution">
    <text evidence="2">The sequence shown here is derived from an EMBL/GenBank/DDBJ whole genome shotgun (WGS) entry which is preliminary data.</text>
</comment>
<reference evidence="2 3" key="1">
    <citation type="submission" date="2016-03" db="EMBL/GenBank/DDBJ databases">
        <title>Whole genome sequencing of Grifola frondosa 9006-11.</title>
        <authorList>
            <person name="Min B."/>
            <person name="Park H."/>
            <person name="Kim J.-G."/>
            <person name="Cho H."/>
            <person name="Oh Y.-L."/>
            <person name="Kong W.-S."/>
            <person name="Choi I.-G."/>
        </authorList>
    </citation>
    <scope>NUCLEOTIDE SEQUENCE [LARGE SCALE GENOMIC DNA]</scope>
    <source>
        <strain evidence="2 3">9006-11</strain>
    </source>
</reference>
<feature type="domain" description="Helix-turn-helix" evidence="1">
    <location>
        <begin position="498"/>
        <end position="555"/>
    </location>
</feature>
<gene>
    <name evidence="2" type="ORF">A0H81_15010</name>
</gene>
<evidence type="ECO:0000313" key="3">
    <source>
        <dbReference type="Proteomes" id="UP000092993"/>
    </source>
</evidence>
<dbReference type="PANTHER" id="PTHR21301">
    <property type="entry name" value="REVERSE TRANSCRIPTASE"/>
    <property type="match status" value="1"/>
</dbReference>
<dbReference type="OMA" id="HEKDANN"/>
<dbReference type="Pfam" id="PF26215">
    <property type="entry name" value="HTH_animal"/>
    <property type="match status" value="1"/>
</dbReference>
<dbReference type="OrthoDB" id="3212410at2759"/>
<evidence type="ECO:0000313" key="2">
    <source>
        <dbReference type="EMBL" id="OBZ62742.1"/>
    </source>
</evidence>
<keyword evidence="3" id="KW-1185">Reference proteome</keyword>
<protein>
    <recommendedName>
        <fullName evidence="1">Helix-turn-helix domain-containing protein</fullName>
    </recommendedName>
</protein>
<accession>A0A1C7LQA8</accession>
<dbReference type="PANTHER" id="PTHR21301:SF10">
    <property type="entry name" value="REVERSE TRANSCRIPTASE DOMAIN-CONTAINING PROTEIN"/>
    <property type="match status" value="1"/>
</dbReference>
<dbReference type="AlphaFoldDB" id="A0A1C7LQA8"/>
<name>A0A1C7LQA8_GRIFR</name>
<evidence type="ECO:0000259" key="1">
    <source>
        <dbReference type="Pfam" id="PF26215"/>
    </source>
</evidence>